<reference evidence="2" key="2">
    <citation type="submission" date="2020-09" db="EMBL/GenBank/DDBJ databases">
        <authorList>
            <person name="Sun Q."/>
            <person name="Ohkuma M."/>
        </authorList>
    </citation>
    <scope>NUCLEOTIDE SEQUENCE</scope>
    <source>
        <strain evidence="2">JCM 10088</strain>
    </source>
</reference>
<gene>
    <name evidence="2" type="ORF">GCM10007981_03760</name>
</gene>
<feature type="transmembrane region" description="Helical" evidence="1">
    <location>
        <begin position="128"/>
        <end position="146"/>
    </location>
</feature>
<dbReference type="OrthoDB" id="42328at2157"/>
<keyword evidence="1" id="KW-0812">Transmembrane</keyword>
<feature type="transmembrane region" description="Helical" evidence="1">
    <location>
        <begin position="152"/>
        <end position="176"/>
    </location>
</feature>
<evidence type="ECO:0008006" key="4">
    <source>
        <dbReference type="Google" id="ProtNLM"/>
    </source>
</evidence>
<name>A0A830GT20_9CREN</name>
<sequence length="376" mass="42805">MNNRFLLASWLFGFGNSISSPLIALFIYVSSTIYYSLIFLVLNSFFILVGYLMVGFISSRIKESMIYYRIGISLYVLFYLLLAILNKSAFEFVYELAAVYGIAQGFYWAGWDIIFFNTDNKLKFFNRSAYLGVISSIASPAIYGAILSLLRGYGYVVLFMASTAILTSILFVVKNVPFTSEKFDMNKAIKMHVVDKSYGLSTIALSLIAGANYILGNINSIILYKYAQGDYTTFSIINYSLSIVSMLSVYIVRDKLVKKLNPVRLPMLAALALAISIPFMWVSPLIYLYSFSLTSPLIYPIIDVFTWNYMKRDKMIYYLVNRQIFLNTTRILSSLTELYLMSIMVGSTVVLPILPLILMGVFLFIRLKPRKEKITE</sequence>
<reference evidence="2" key="1">
    <citation type="journal article" date="2014" name="Int. J. Syst. Evol. Microbiol.">
        <title>Complete genome sequence of Corynebacterium casei LMG S-19264T (=DSM 44701T), isolated from a smear-ripened cheese.</title>
        <authorList>
            <consortium name="US DOE Joint Genome Institute (JGI-PGF)"/>
            <person name="Walter F."/>
            <person name="Albersmeier A."/>
            <person name="Kalinowski J."/>
            <person name="Ruckert C."/>
        </authorList>
    </citation>
    <scope>NUCLEOTIDE SEQUENCE</scope>
    <source>
        <strain evidence="2">JCM 10088</strain>
    </source>
</reference>
<feature type="transmembrane region" description="Helical" evidence="1">
    <location>
        <begin position="97"/>
        <end position="116"/>
    </location>
</feature>
<proteinExistence type="predicted"/>
<protein>
    <recommendedName>
        <fullName evidence="4">MFS transporter</fullName>
    </recommendedName>
</protein>
<feature type="transmembrane region" description="Helical" evidence="1">
    <location>
        <begin position="265"/>
        <end position="289"/>
    </location>
</feature>
<keyword evidence="1" id="KW-0472">Membrane</keyword>
<dbReference type="Proteomes" id="UP000610960">
    <property type="component" value="Unassembled WGS sequence"/>
</dbReference>
<keyword evidence="3" id="KW-1185">Reference proteome</keyword>
<dbReference type="RefSeq" id="WP_188595762.1">
    <property type="nucleotide sequence ID" value="NZ_BMNL01000001.1"/>
</dbReference>
<comment type="caution">
    <text evidence="2">The sequence shown here is derived from an EMBL/GenBank/DDBJ whole genome shotgun (WGS) entry which is preliminary data.</text>
</comment>
<organism evidence="2 3">
    <name type="scientific">Thermocladium modestius</name>
    <dbReference type="NCBI Taxonomy" id="62609"/>
    <lineage>
        <taxon>Archaea</taxon>
        <taxon>Thermoproteota</taxon>
        <taxon>Thermoprotei</taxon>
        <taxon>Thermoproteales</taxon>
        <taxon>Thermoproteaceae</taxon>
        <taxon>Thermocladium</taxon>
    </lineage>
</organism>
<feature type="transmembrane region" description="Helical" evidence="1">
    <location>
        <begin position="66"/>
        <end position="85"/>
    </location>
</feature>
<evidence type="ECO:0000313" key="3">
    <source>
        <dbReference type="Proteomes" id="UP000610960"/>
    </source>
</evidence>
<dbReference type="InterPro" id="IPR036259">
    <property type="entry name" value="MFS_trans_sf"/>
</dbReference>
<dbReference type="SUPFAM" id="SSF103473">
    <property type="entry name" value="MFS general substrate transporter"/>
    <property type="match status" value="1"/>
</dbReference>
<feature type="transmembrane region" description="Helical" evidence="1">
    <location>
        <begin position="236"/>
        <end position="253"/>
    </location>
</feature>
<evidence type="ECO:0000313" key="2">
    <source>
        <dbReference type="EMBL" id="GGP19565.1"/>
    </source>
</evidence>
<feature type="transmembrane region" description="Helical" evidence="1">
    <location>
        <begin position="34"/>
        <end position="54"/>
    </location>
</feature>
<dbReference type="AlphaFoldDB" id="A0A830GT20"/>
<dbReference type="EMBL" id="BMNL01000001">
    <property type="protein sequence ID" value="GGP19565.1"/>
    <property type="molecule type" value="Genomic_DNA"/>
</dbReference>
<feature type="transmembrane region" description="Helical" evidence="1">
    <location>
        <begin position="197"/>
        <end position="216"/>
    </location>
</feature>
<feature type="transmembrane region" description="Helical" evidence="1">
    <location>
        <begin position="338"/>
        <end position="365"/>
    </location>
</feature>
<evidence type="ECO:0000256" key="1">
    <source>
        <dbReference type="SAM" id="Phobius"/>
    </source>
</evidence>
<accession>A0A830GT20</accession>
<keyword evidence="1" id="KW-1133">Transmembrane helix</keyword>